<dbReference type="RefSeq" id="WP_091396965.1">
    <property type="nucleotide sequence ID" value="NZ_BKAI01000008.1"/>
</dbReference>
<dbReference type="InterPro" id="IPR005135">
    <property type="entry name" value="Endo/exonuclease/phosphatase"/>
</dbReference>
<dbReference type="CDD" id="cd09083">
    <property type="entry name" value="EEP-1"/>
    <property type="match status" value="1"/>
</dbReference>
<dbReference type="InterPro" id="IPR050410">
    <property type="entry name" value="CCR4/nocturin_mRNA_transcr"/>
</dbReference>
<evidence type="ECO:0000313" key="3">
    <source>
        <dbReference type="Proteomes" id="UP000199580"/>
    </source>
</evidence>
<protein>
    <submittedName>
        <fullName evidence="2">Metal-dependent hydrolase, endonuclease/exonuclease/phosphatase family</fullName>
    </submittedName>
</protein>
<gene>
    <name evidence="2" type="ORF">SAMN04487935_2823</name>
</gene>
<name>A0A1G9A0C1_9FLAO</name>
<dbReference type="Pfam" id="PF03372">
    <property type="entry name" value="Exo_endo_phos"/>
    <property type="match status" value="1"/>
</dbReference>
<dbReference type="Gene3D" id="3.60.10.10">
    <property type="entry name" value="Endonuclease/exonuclease/phosphatase"/>
    <property type="match status" value="1"/>
</dbReference>
<proteinExistence type="predicted"/>
<reference evidence="2 3" key="1">
    <citation type="submission" date="2016-10" db="EMBL/GenBank/DDBJ databases">
        <authorList>
            <person name="de Groot N.N."/>
        </authorList>
    </citation>
    <scope>NUCLEOTIDE SEQUENCE [LARGE SCALE GENOMIC DNA]</scope>
    <source>
        <strain evidence="2 3">CGMCC 1.10076</strain>
    </source>
</reference>
<dbReference type="STRING" id="1128970.SAMN04487935_2823"/>
<dbReference type="AlphaFoldDB" id="A0A1G9A0C1"/>
<dbReference type="InterPro" id="IPR036691">
    <property type="entry name" value="Endo/exonu/phosph_ase_sf"/>
</dbReference>
<accession>A0A1G9A0C1</accession>
<dbReference type="EMBL" id="FNEZ01000004">
    <property type="protein sequence ID" value="SDK20822.1"/>
    <property type="molecule type" value="Genomic_DNA"/>
</dbReference>
<keyword evidence="3" id="KW-1185">Reference proteome</keyword>
<sequence>MKKIFLLLIFPMLMHSQDLKIMTYNIRVDFGGDGANNWEFRRDFLAQQIQFYQPDFIGTQEGKVHQLQYIDSTLTYYKFIGTSRDNSKTEGEFSAIFYNEKKFKLLEESTFWLSETPEKKSKGWDAAYERICTYGFFQDIKTKKQFYVFNTHLDHIGITARTNGAKLILEKMKAVNTKNLPVIFTGDFNSETTSDSYKLISKAMNDSKNISQSKPFGPSGTFNNFEFQKPVTLLIDYIFTSKNNITVNKHAVLSDSKDCKYPSDHLPVFAEISFLKS</sequence>
<keyword evidence="2" id="KW-0378">Hydrolase</keyword>
<evidence type="ECO:0000313" key="2">
    <source>
        <dbReference type="EMBL" id="SDK20822.1"/>
    </source>
</evidence>
<keyword evidence="2" id="KW-0540">Nuclease</keyword>
<dbReference type="GO" id="GO:0004519">
    <property type="term" value="F:endonuclease activity"/>
    <property type="evidence" value="ECO:0007669"/>
    <property type="project" value="UniProtKB-KW"/>
</dbReference>
<keyword evidence="2" id="KW-0269">Exonuclease</keyword>
<dbReference type="SUPFAM" id="SSF56219">
    <property type="entry name" value="DNase I-like"/>
    <property type="match status" value="1"/>
</dbReference>
<organism evidence="2 3">
    <name type="scientific">Flavobacterium noncentrifugens</name>
    <dbReference type="NCBI Taxonomy" id="1128970"/>
    <lineage>
        <taxon>Bacteria</taxon>
        <taxon>Pseudomonadati</taxon>
        <taxon>Bacteroidota</taxon>
        <taxon>Flavobacteriia</taxon>
        <taxon>Flavobacteriales</taxon>
        <taxon>Flavobacteriaceae</taxon>
        <taxon>Flavobacterium</taxon>
    </lineage>
</organism>
<dbReference type="OrthoDB" id="9793162at2"/>
<feature type="domain" description="Endonuclease/exonuclease/phosphatase" evidence="1">
    <location>
        <begin position="22"/>
        <end position="265"/>
    </location>
</feature>
<dbReference type="PANTHER" id="PTHR12121">
    <property type="entry name" value="CARBON CATABOLITE REPRESSOR PROTEIN 4"/>
    <property type="match status" value="1"/>
</dbReference>
<dbReference type="Proteomes" id="UP000199580">
    <property type="component" value="Unassembled WGS sequence"/>
</dbReference>
<evidence type="ECO:0000259" key="1">
    <source>
        <dbReference type="Pfam" id="PF03372"/>
    </source>
</evidence>
<dbReference type="GO" id="GO:0000175">
    <property type="term" value="F:3'-5'-RNA exonuclease activity"/>
    <property type="evidence" value="ECO:0007669"/>
    <property type="project" value="TreeGrafter"/>
</dbReference>
<keyword evidence="2" id="KW-0255">Endonuclease</keyword>
<dbReference type="PANTHER" id="PTHR12121:SF36">
    <property type="entry name" value="ENDONUCLEASE_EXONUCLEASE_PHOSPHATASE DOMAIN-CONTAINING PROTEIN"/>
    <property type="match status" value="1"/>
</dbReference>